<dbReference type="Proteomes" id="UP000526408">
    <property type="component" value="Unassembled WGS sequence"/>
</dbReference>
<evidence type="ECO:0000313" key="2">
    <source>
        <dbReference type="Proteomes" id="UP000526408"/>
    </source>
</evidence>
<comment type="caution">
    <text evidence="1">The sequence shown here is derived from an EMBL/GenBank/DDBJ whole genome shotgun (WGS) entry which is preliminary data.</text>
</comment>
<protein>
    <submittedName>
        <fullName evidence="1">Uncharacterized protein</fullName>
    </submittedName>
</protein>
<accession>A0A7X6JWQ2</accession>
<dbReference type="RefSeq" id="WP_168623046.1">
    <property type="nucleotide sequence ID" value="NZ_JAAZQQ010000002.1"/>
</dbReference>
<keyword evidence="2" id="KW-1185">Reference proteome</keyword>
<evidence type="ECO:0000313" key="1">
    <source>
        <dbReference type="EMBL" id="NKX44697.1"/>
    </source>
</evidence>
<reference evidence="1 2" key="1">
    <citation type="submission" date="2020-04" db="EMBL/GenBank/DDBJ databases">
        <authorList>
            <person name="Yoon J."/>
        </authorList>
    </citation>
    <scope>NUCLEOTIDE SEQUENCE [LARGE SCALE GENOMIC DNA]</scope>
    <source>
        <strain evidence="1 2">KMU-115</strain>
    </source>
</reference>
<gene>
    <name evidence="1" type="ORF">HCU73_08855</name>
</gene>
<sequence>MTRLALGPIRRHGPFTLAAVAETRLSAHAIGQTLAFHATKTPRALLILGPAGLSVVDAQGDPMPEAVLDRLCPGAAETLRAAACPDPGR</sequence>
<name>A0A7X6JWQ2_9RHOB</name>
<organism evidence="1 2">
    <name type="scientific">Roseicyclus persicicus</name>
    <dbReference type="NCBI Taxonomy" id="2650661"/>
    <lineage>
        <taxon>Bacteria</taxon>
        <taxon>Pseudomonadati</taxon>
        <taxon>Pseudomonadota</taxon>
        <taxon>Alphaproteobacteria</taxon>
        <taxon>Rhodobacterales</taxon>
        <taxon>Roseobacteraceae</taxon>
        <taxon>Roseicyclus</taxon>
    </lineage>
</organism>
<dbReference type="EMBL" id="JAAZQQ010000002">
    <property type="protein sequence ID" value="NKX44697.1"/>
    <property type="molecule type" value="Genomic_DNA"/>
</dbReference>
<proteinExistence type="predicted"/>
<dbReference type="AlphaFoldDB" id="A0A7X6JWQ2"/>